<dbReference type="AlphaFoldDB" id="A0A0C2W8F8"/>
<dbReference type="GO" id="GO:0008270">
    <property type="term" value="F:zinc ion binding"/>
    <property type="evidence" value="ECO:0007669"/>
    <property type="project" value="UniProtKB-KW"/>
</dbReference>
<dbReference type="Pfam" id="PF01753">
    <property type="entry name" value="zf-MYND"/>
    <property type="match status" value="1"/>
</dbReference>
<keyword evidence="1" id="KW-0479">Metal-binding</keyword>
<reference evidence="7" key="2">
    <citation type="submission" date="2015-01" db="EMBL/GenBank/DDBJ databases">
        <title>Evolutionary Origins and Diversification of the Mycorrhizal Mutualists.</title>
        <authorList>
            <consortium name="DOE Joint Genome Institute"/>
            <consortium name="Mycorrhizal Genomics Consortium"/>
            <person name="Kohler A."/>
            <person name="Kuo A."/>
            <person name="Nagy L.G."/>
            <person name="Floudas D."/>
            <person name="Copeland A."/>
            <person name="Barry K.W."/>
            <person name="Cichocki N."/>
            <person name="Veneault-Fourrey C."/>
            <person name="LaButti K."/>
            <person name="Lindquist E.A."/>
            <person name="Lipzen A."/>
            <person name="Lundell T."/>
            <person name="Morin E."/>
            <person name="Murat C."/>
            <person name="Riley R."/>
            <person name="Ohm R."/>
            <person name="Sun H."/>
            <person name="Tunlid A."/>
            <person name="Henrissat B."/>
            <person name="Grigoriev I.V."/>
            <person name="Hibbett D.S."/>
            <person name="Martin F."/>
        </authorList>
    </citation>
    <scope>NUCLEOTIDE SEQUENCE [LARGE SCALE GENOMIC DNA]</scope>
    <source>
        <strain evidence="7">MAFF 305830</strain>
    </source>
</reference>
<proteinExistence type="predicted"/>
<dbReference type="SUPFAM" id="SSF144232">
    <property type="entry name" value="HIT/MYND zinc finger-like"/>
    <property type="match status" value="1"/>
</dbReference>
<evidence type="ECO:0000256" key="4">
    <source>
        <dbReference type="PROSITE-ProRule" id="PRU00134"/>
    </source>
</evidence>
<dbReference type="EMBL" id="KN824349">
    <property type="protein sequence ID" value="KIM22703.1"/>
    <property type="molecule type" value="Genomic_DNA"/>
</dbReference>
<keyword evidence="7" id="KW-1185">Reference proteome</keyword>
<evidence type="ECO:0000313" key="7">
    <source>
        <dbReference type="Proteomes" id="UP000054097"/>
    </source>
</evidence>
<dbReference type="Proteomes" id="UP000054097">
    <property type="component" value="Unassembled WGS sequence"/>
</dbReference>
<dbReference type="PROSITE" id="PS50865">
    <property type="entry name" value="ZF_MYND_2"/>
    <property type="match status" value="1"/>
</dbReference>
<keyword evidence="3" id="KW-0862">Zinc</keyword>
<keyword evidence="2 4" id="KW-0863">Zinc-finger</keyword>
<feature type="domain" description="MYND-type" evidence="5">
    <location>
        <begin position="13"/>
        <end position="49"/>
    </location>
</feature>
<evidence type="ECO:0000313" key="6">
    <source>
        <dbReference type="EMBL" id="KIM22703.1"/>
    </source>
</evidence>
<organism evidence="6 7">
    <name type="scientific">Serendipita vermifera MAFF 305830</name>
    <dbReference type="NCBI Taxonomy" id="933852"/>
    <lineage>
        <taxon>Eukaryota</taxon>
        <taxon>Fungi</taxon>
        <taxon>Dikarya</taxon>
        <taxon>Basidiomycota</taxon>
        <taxon>Agaricomycotina</taxon>
        <taxon>Agaricomycetes</taxon>
        <taxon>Sebacinales</taxon>
        <taxon>Serendipitaceae</taxon>
        <taxon>Serendipita</taxon>
    </lineage>
</organism>
<evidence type="ECO:0000256" key="2">
    <source>
        <dbReference type="ARBA" id="ARBA00022771"/>
    </source>
</evidence>
<evidence type="ECO:0000259" key="5">
    <source>
        <dbReference type="PROSITE" id="PS50865"/>
    </source>
</evidence>
<dbReference type="HOGENOM" id="CLU_086128_0_0_1"/>
<reference evidence="6 7" key="1">
    <citation type="submission" date="2014-04" db="EMBL/GenBank/DDBJ databases">
        <authorList>
            <consortium name="DOE Joint Genome Institute"/>
            <person name="Kuo A."/>
            <person name="Zuccaro A."/>
            <person name="Kohler A."/>
            <person name="Nagy L.G."/>
            <person name="Floudas D."/>
            <person name="Copeland A."/>
            <person name="Barry K.W."/>
            <person name="Cichocki N."/>
            <person name="Veneault-Fourrey C."/>
            <person name="LaButti K."/>
            <person name="Lindquist E.A."/>
            <person name="Lipzen A."/>
            <person name="Lundell T."/>
            <person name="Morin E."/>
            <person name="Murat C."/>
            <person name="Sun H."/>
            <person name="Tunlid A."/>
            <person name="Henrissat B."/>
            <person name="Grigoriev I.V."/>
            <person name="Hibbett D.S."/>
            <person name="Martin F."/>
            <person name="Nordberg H.P."/>
            <person name="Cantor M.N."/>
            <person name="Hua S.X."/>
        </authorList>
    </citation>
    <scope>NUCLEOTIDE SEQUENCE [LARGE SCALE GENOMIC DNA]</scope>
    <source>
        <strain evidence="6 7">MAFF 305830</strain>
    </source>
</reference>
<dbReference type="InterPro" id="IPR002893">
    <property type="entry name" value="Znf_MYND"/>
</dbReference>
<name>A0A0C2W8F8_SERVB</name>
<protein>
    <recommendedName>
        <fullName evidence="5">MYND-type domain-containing protein</fullName>
    </recommendedName>
</protein>
<dbReference type="OrthoDB" id="437457at2759"/>
<dbReference type="STRING" id="933852.A0A0C2W8F8"/>
<gene>
    <name evidence="6" type="ORF">M408DRAFT_78591</name>
</gene>
<evidence type="ECO:0000256" key="3">
    <source>
        <dbReference type="ARBA" id="ARBA00022833"/>
    </source>
</evidence>
<accession>A0A0C2W8F8</accession>
<sequence>MSHLTRPIISHPCSVCSQPTHNWCSRCQATWYCSTEHLNADWRRHRATCVPFVPQQPLSPSPPSSNYNIDSPPQPASSATFSALFFPADEDRPRVVRVNCTPASPQSSNGRPQSPQHAMAIAATAARPCQWDADTKPWLGSPSSNTGSVVLTHGLNGEPLRFPLHLFYVPDALAKGTPVNRSIYKLTNGLAPRKWSGNVVALKYSGTRRQAYSDCTTNDLPALVSYFLSFV</sequence>
<dbReference type="Gene3D" id="6.10.140.2220">
    <property type="match status" value="1"/>
</dbReference>
<evidence type="ECO:0000256" key="1">
    <source>
        <dbReference type="ARBA" id="ARBA00022723"/>
    </source>
</evidence>